<feature type="compositionally biased region" description="Polar residues" evidence="1">
    <location>
        <begin position="11"/>
        <end position="24"/>
    </location>
</feature>
<evidence type="ECO:0000256" key="1">
    <source>
        <dbReference type="SAM" id="MobiDB-lite"/>
    </source>
</evidence>
<feature type="region of interest" description="Disordered" evidence="1">
    <location>
        <begin position="1"/>
        <end position="27"/>
    </location>
</feature>
<evidence type="ECO:0000313" key="2">
    <source>
        <dbReference type="EMBL" id="OGF22615.1"/>
    </source>
</evidence>
<dbReference type="CDD" id="cd06223">
    <property type="entry name" value="PRTases_typeI"/>
    <property type="match status" value="1"/>
</dbReference>
<dbReference type="Proteomes" id="UP000176877">
    <property type="component" value="Unassembled WGS sequence"/>
</dbReference>
<organism evidence="2 3">
    <name type="scientific">Candidatus Falkowbacteria bacterium RIFCSPHIGHO2_02_FULL_42_9</name>
    <dbReference type="NCBI Taxonomy" id="1797986"/>
    <lineage>
        <taxon>Bacteria</taxon>
        <taxon>Candidatus Falkowiibacteriota</taxon>
    </lineage>
</organism>
<evidence type="ECO:0008006" key="4">
    <source>
        <dbReference type="Google" id="ProtNLM"/>
    </source>
</evidence>
<dbReference type="SUPFAM" id="SSF53271">
    <property type="entry name" value="PRTase-like"/>
    <property type="match status" value="1"/>
</dbReference>
<sequence>MKPSGGAWRPVNQQEQKQTTNERQCSMKAKLRYPSPDKVRQMDLAELRELVLADFDRDITPDEIRHILEICDALWLHSGDSLAPHAELTSGMCSDGFADVLRMLRYSNLCEIMAGQLVRVLRQHYDGKVDWVIGSDHAGAVLSHDVARLLKAQHDFTEKSEGKKQVWRRFQIKPDEVVLQVEELITTTGTLQAVREGLRAGNLTPVNFVPFTLALVHRSDSFDFEGDQILHLAHYDINKWSPADCPLCKSGSGRLRPKDHWAELKGGSGTSQQAAHQHHEQQGDDGP</sequence>
<name>A0A1F5S7D9_9BACT</name>
<dbReference type="InterPro" id="IPR029057">
    <property type="entry name" value="PRTase-like"/>
</dbReference>
<feature type="region of interest" description="Disordered" evidence="1">
    <location>
        <begin position="256"/>
        <end position="287"/>
    </location>
</feature>
<dbReference type="InterPro" id="IPR000836">
    <property type="entry name" value="PRTase_dom"/>
</dbReference>
<dbReference type="AlphaFoldDB" id="A0A1F5S7D9"/>
<proteinExistence type="predicted"/>
<reference evidence="2 3" key="1">
    <citation type="journal article" date="2016" name="Nat. Commun.">
        <title>Thousands of microbial genomes shed light on interconnected biogeochemical processes in an aquifer system.</title>
        <authorList>
            <person name="Anantharaman K."/>
            <person name="Brown C.T."/>
            <person name="Hug L.A."/>
            <person name="Sharon I."/>
            <person name="Castelle C.J."/>
            <person name="Probst A.J."/>
            <person name="Thomas B.C."/>
            <person name="Singh A."/>
            <person name="Wilkins M.J."/>
            <person name="Karaoz U."/>
            <person name="Brodie E.L."/>
            <person name="Williams K.H."/>
            <person name="Hubbard S.S."/>
            <person name="Banfield J.F."/>
        </authorList>
    </citation>
    <scope>NUCLEOTIDE SEQUENCE [LARGE SCALE GENOMIC DNA]</scope>
</reference>
<dbReference type="EMBL" id="MFFT01000043">
    <property type="protein sequence ID" value="OGF22615.1"/>
    <property type="molecule type" value="Genomic_DNA"/>
</dbReference>
<protein>
    <recommendedName>
        <fullName evidence="4">Phosphoribosyltransferase domain-containing protein</fullName>
    </recommendedName>
</protein>
<comment type="caution">
    <text evidence="2">The sequence shown here is derived from an EMBL/GenBank/DDBJ whole genome shotgun (WGS) entry which is preliminary data.</text>
</comment>
<evidence type="ECO:0000313" key="3">
    <source>
        <dbReference type="Proteomes" id="UP000176877"/>
    </source>
</evidence>
<feature type="compositionally biased region" description="Basic and acidic residues" evidence="1">
    <location>
        <begin position="277"/>
        <end position="287"/>
    </location>
</feature>
<dbReference type="Gene3D" id="3.40.50.2020">
    <property type="match status" value="1"/>
</dbReference>
<gene>
    <name evidence="2" type="ORF">A3D45_03130</name>
</gene>
<accession>A0A1F5S7D9</accession>